<feature type="transmembrane region" description="Helical" evidence="1">
    <location>
        <begin position="111"/>
        <end position="140"/>
    </location>
</feature>
<sequence length="230" mass="23219">MTRTLEIASYPLRGGHRADALAAVWALLLAHGILPFVPLVTVVGILVRVLAASADGSDGPPSVVRDVTGLLRQSVEAGIVALAYTGPPIAYLLVVLRVVSAAGGAAESSLLVLVAATVGGIMVLVSAYLLPVALVSYASSTDIRAAFDRSRLRLGARSGRYLMGWLAGIVVLDVGVLAAAWLGGDSAIRAVVGTLVAAYALLVAARLIGLGLAGSTVATPTASQSAESAE</sequence>
<dbReference type="PATRIC" id="fig|662479.7.peg.500"/>
<name>M0IQH5_9EURY</name>
<evidence type="ECO:0000313" key="3">
    <source>
        <dbReference type="Proteomes" id="UP000011550"/>
    </source>
</evidence>
<dbReference type="Pfam" id="PF13197">
    <property type="entry name" value="DUF4013"/>
    <property type="match status" value="1"/>
</dbReference>
<feature type="transmembrane region" description="Helical" evidence="1">
    <location>
        <begin position="161"/>
        <end position="182"/>
    </location>
</feature>
<organism evidence="2 3">
    <name type="scientific">Haloferax mucosum ATCC BAA-1512</name>
    <dbReference type="NCBI Taxonomy" id="662479"/>
    <lineage>
        <taxon>Archaea</taxon>
        <taxon>Methanobacteriati</taxon>
        <taxon>Methanobacteriota</taxon>
        <taxon>Stenosarchaea group</taxon>
        <taxon>Halobacteria</taxon>
        <taxon>Halobacteriales</taxon>
        <taxon>Haloferacaceae</taxon>
        <taxon>Haloferax</taxon>
    </lineage>
</organism>
<accession>M0IQH5</accession>
<feature type="transmembrane region" description="Helical" evidence="1">
    <location>
        <begin position="188"/>
        <end position="208"/>
    </location>
</feature>
<feature type="transmembrane region" description="Helical" evidence="1">
    <location>
        <begin position="20"/>
        <end position="47"/>
    </location>
</feature>
<evidence type="ECO:0008006" key="4">
    <source>
        <dbReference type="Google" id="ProtNLM"/>
    </source>
</evidence>
<keyword evidence="1" id="KW-0812">Transmembrane</keyword>
<evidence type="ECO:0000256" key="1">
    <source>
        <dbReference type="SAM" id="Phobius"/>
    </source>
</evidence>
<dbReference type="Proteomes" id="UP000011550">
    <property type="component" value="Unassembled WGS sequence"/>
</dbReference>
<feature type="transmembrane region" description="Helical" evidence="1">
    <location>
        <begin position="79"/>
        <end position="99"/>
    </location>
</feature>
<dbReference type="InterPro" id="IPR025098">
    <property type="entry name" value="DUF4013"/>
</dbReference>
<keyword evidence="1" id="KW-1133">Transmembrane helix</keyword>
<reference evidence="2 3" key="1">
    <citation type="journal article" date="2014" name="PLoS Genet.">
        <title>Phylogenetically driven sequencing of extremely halophilic archaea reveals strategies for static and dynamic osmo-response.</title>
        <authorList>
            <person name="Becker E.A."/>
            <person name="Seitzer P.M."/>
            <person name="Tritt A."/>
            <person name="Larsen D."/>
            <person name="Krusor M."/>
            <person name="Yao A.I."/>
            <person name="Wu D."/>
            <person name="Madern D."/>
            <person name="Eisen J.A."/>
            <person name="Darling A.E."/>
            <person name="Facciotti M.T."/>
        </authorList>
    </citation>
    <scope>NUCLEOTIDE SEQUENCE [LARGE SCALE GENOMIC DNA]</scope>
    <source>
        <strain evidence="2 3">ATCC BAA-1512</strain>
    </source>
</reference>
<gene>
    <name evidence="2" type="ORF">C440_02433</name>
</gene>
<keyword evidence="1" id="KW-0472">Membrane</keyword>
<evidence type="ECO:0000313" key="2">
    <source>
        <dbReference type="EMBL" id="ELZ98068.1"/>
    </source>
</evidence>
<dbReference type="EMBL" id="AOLN01000004">
    <property type="protein sequence ID" value="ELZ98068.1"/>
    <property type="molecule type" value="Genomic_DNA"/>
</dbReference>
<protein>
    <recommendedName>
        <fullName evidence="4">DUF4013 domain-containing protein</fullName>
    </recommendedName>
</protein>
<keyword evidence="3" id="KW-1185">Reference proteome</keyword>
<dbReference type="RefSeq" id="WP_008317916.1">
    <property type="nucleotide sequence ID" value="NZ_AOLN01000004.1"/>
</dbReference>
<comment type="caution">
    <text evidence="2">The sequence shown here is derived from an EMBL/GenBank/DDBJ whole genome shotgun (WGS) entry which is preliminary data.</text>
</comment>
<dbReference type="AlphaFoldDB" id="M0IQH5"/>
<proteinExistence type="predicted"/>